<evidence type="ECO:0000256" key="1">
    <source>
        <dbReference type="SAM" id="MobiDB-lite"/>
    </source>
</evidence>
<feature type="region of interest" description="Disordered" evidence="1">
    <location>
        <begin position="1"/>
        <end position="106"/>
    </location>
</feature>
<feature type="compositionally biased region" description="Acidic residues" evidence="1">
    <location>
        <begin position="36"/>
        <end position="57"/>
    </location>
</feature>
<feature type="compositionally biased region" description="Acidic residues" evidence="1">
    <location>
        <begin position="64"/>
        <end position="97"/>
    </location>
</feature>
<proteinExistence type="predicted"/>
<comment type="caution">
    <text evidence="2">The sequence shown here is derived from an EMBL/GenBank/DDBJ whole genome shotgun (WGS) entry which is preliminary data.</text>
</comment>
<sequence>MTFLFDFSRLTISPNVEPLPAAVSPTVESPGYITESEPEMEPEEEDGDDEKSEEDSIEYPTSGGDDDAGDDGDDLSEDDADDEDEEESSDSEEEEEEHLAPTVPALALHSSIPAFEYSDETEPFEEGETAPTPPPFGYRVTARISVQPHILMLFRSKSKVERLLAIPTPPLSPLSPTSYPLPQFLMPLPIFTSLPTSSFLLPLSLSLTSGSKSIPEANIPLRQRARFTTPTSGYEVGESSVAAAARQIRPALTIASRRRADDRLIGRLRRERRYFRTLSTTYAQERDVSTLQRQHIDDEDKLTRHIQHEHAQRDVALEDGDSCS</sequence>
<accession>A0A699KZ01</accession>
<dbReference type="AlphaFoldDB" id="A0A699KZ01"/>
<evidence type="ECO:0008006" key="3">
    <source>
        <dbReference type="Google" id="ProtNLM"/>
    </source>
</evidence>
<reference evidence="2" key="1">
    <citation type="journal article" date="2019" name="Sci. Rep.">
        <title>Draft genome of Tanacetum cinerariifolium, the natural source of mosquito coil.</title>
        <authorList>
            <person name="Yamashiro T."/>
            <person name="Shiraishi A."/>
            <person name="Satake H."/>
            <person name="Nakayama K."/>
        </authorList>
    </citation>
    <scope>NUCLEOTIDE SEQUENCE</scope>
</reference>
<protein>
    <recommendedName>
        <fullName evidence="3">Reverse transcriptase domain-containing protein</fullName>
    </recommendedName>
</protein>
<organism evidence="2">
    <name type="scientific">Tanacetum cinerariifolium</name>
    <name type="common">Dalmatian daisy</name>
    <name type="synonym">Chrysanthemum cinerariifolium</name>
    <dbReference type="NCBI Taxonomy" id="118510"/>
    <lineage>
        <taxon>Eukaryota</taxon>
        <taxon>Viridiplantae</taxon>
        <taxon>Streptophyta</taxon>
        <taxon>Embryophyta</taxon>
        <taxon>Tracheophyta</taxon>
        <taxon>Spermatophyta</taxon>
        <taxon>Magnoliopsida</taxon>
        <taxon>eudicotyledons</taxon>
        <taxon>Gunneridae</taxon>
        <taxon>Pentapetalae</taxon>
        <taxon>asterids</taxon>
        <taxon>campanulids</taxon>
        <taxon>Asterales</taxon>
        <taxon>Asteraceae</taxon>
        <taxon>Asteroideae</taxon>
        <taxon>Anthemideae</taxon>
        <taxon>Anthemidinae</taxon>
        <taxon>Tanacetum</taxon>
    </lineage>
</organism>
<evidence type="ECO:0000313" key="2">
    <source>
        <dbReference type="EMBL" id="GFB12534.1"/>
    </source>
</evidence>
<gene>
    <name evidence="2" type="ORF">Tci_684505</name>
</gene>
<name>A0A699KZ01_TANCI</name>
<dbReference type="EMBL" id="BKCJ010557473">
    <property type="protein sequence ID" value="GFB12534.1"/>
    <property type="molecule type" value="Genomic_DNA"/>
</dbReference>